<sequence length="120" mass="12802">MLLLCFVGSGMALLGPAWQSSVSEQVSSETLPGAVALNGISYNIARSVGPAVGGLIVATAGAVAAFVLNALLFLPLIVTLFLWRRMVKRLNHRACLLKRSAARWSPAYAISPIRHQLRSC</sequence>
<dbReference type="Proteomes" id="UP000246085">
    <property type="component" value="Chromosome BRAD3257"/>
</dbReference>
<dbReference type="EMBL" id="LS398110">
    <property type="protein sequence ID" value="SPP98267.1"/>
    <property type="molecule type" value="Genomic_DNA"/>
</dbReference>
<dbReference type="KEGG" id="bvz:BRAD3257_7572"/>
<evidence type="ECO:0008006" key="10">
    <source>
        <dbReference type="Google" id="ProtNLM"/>
    </source>
</evidence>
<keyword evidence="3" id="KW-1003">Cell membrane</keyword>
<dbReference type="AlphaFoldDB" id="A0A2U3QA60"/>
<protein>
    <recommendedName>
        <fullName evidence="10">Major facilitator superfamily (MFS) profile domain-containing protein</fullName>
    </recommendedName>
</protein>
<evidence type="ECO:0000256" key="1">
    <source>
        <dbReference type="ARBA" id="ARBA00004651"/>
    </source>
</evidence>
<comment type="subcellular location">
    <subcellularLocation>
        <location evidence="1">Cell membrane</location>
        <topology evidence="1">Multi-pass membrane protein</topology>
    </subcellularLocation>
</comment>
<evidence type="ECO:0000256" key="7">
    <source>
        <dbReference type="SAM" id="Phobius"/>
    </source>
</evidence>
<dbReference type="Pfam" id="PF05977">
    <property type="entry name" value="MFS_3"/>
    <property type="match status" value="1"/>
</dbReference>
<evidence type="ECO:0000256" key="3">
    <source>
        <dbReference type="ARBA" id="ARBA00022475"/>
    </source>
</evidence>
<evidence type="ECO:0000313" key="9">
    <source>
        <dbReference type="Proteomes" id="UP000246085"/>
    </source>
</evidence>
<keyword evidence="4 7" id="KW-0812">Transmembrane</keyword>
<name>A0A2U3QA60_9BRAD</name>
<keyword evidence="6 7" id="KW-0472">Membrane</keyword>
<dbReference type="GO" id="GO:0005886">
    <property type="term" value="C:plasma membrane"/>
    <property type="evidence" value="ECO:0007669"/>
    <property type="project" value="UniProtKB-SubCell"/>
</dbReference>
<evidence type="ECO:0000256" key="6">
    <source>
        <dbReference type="ARBA" id="ARBA00023136"/>
    </source>
</evidence>
<dbReference type="Gene3D" id="1.20.1250.20">
    <property type="entry name" value="MFS general substrate transporter like domains"/>
    <property type="match status" value="1"/>
</dbReference>
<accession>A0A2U3QA60</accession>
<reference evidence="8 9" key="1">
    <citation type="submission" date="2018-03" db="EMBL/GenBank/DDBJ databases">
        <authorList>
            <person name="Gully D."/>
        </authorList>
    </citation>
    <scope>NUCLEOTIDE SEQUENCE [LARGE SCALE GENOMIC DNA]</scope>
    <source>
        <strain evidence="8">ORS3257</strain>
    </source>
</reference>
<dbReference type="PANTHER" id="PTHR23513">
    <property type="entry name" value="INTEGRAL MEMBRANE EFFLUX PROTEIN-RELATED"/>
    <property type="match status" value="1"/>
</dbReference>
<keyword evidence="5 7" id="KW-1133">Transmembrane helix</keyword>
<gene>
    <name evidence="8" type="ORF">BRAD3257_7572</name>
</gene>
<evidence type="ECO:0000313" key="8">
    <source>
        <dbReference type="EMBL" id="SPP98267.1"/>
    </source>
</evidence>
<feature type="transmembrane region" description="Helical" evidence="7">
    <location>
        <begin position="55"/>
        <end position="83"/>
    </location>
</feature>
<proteinExistence type="predicted"/>
<keyword evidence="2" id="KW-0813">Transport</keyword>
<evidence type="ECO:0000256" key="2">
    <source>
        <dbReference type="ARBA" id="ARBA00022448"/>
    </source>
</evidence>
<dbReference type="InterPro" id="IPR036259">
    <property type="entry name" value="MFS_trans_sf"/>
</dbReference>
<evidence type="ECO:0000256" key="5">
    <source>
        <dbReference type="ARBA" id="ARBA00022989"/>
    </source>
</evidence>
<dbReference type="InterPro" id="IPR010290">
    <property type="entry name" value="TM_effector"/>
</dbReference>
<dbReference type="SUPFAM" id="SSF103473">
    <property type="entry name" value="MFS general substrate transporter"/>
    <property type="match status" value="1"/>
</dbReference>
<organism evidence="8 9">
    <name type="scientific">Bradyrhizobium vignae</name>
    <dbReference type="NCBI Taxonomy" id="1549949"/>
    <lineage>
        <taxon>Bacteria</taxon>
        <taxon>Pseudomonadati</taxon>
        <taxon>Pseudomonadota</taxon>
        <taxon>Alphaproteobacteria</taxon>
        <taxon>Hyphomicrobiales</taxon>
        <taxon>Nitrobacteraceae</taxon>
        <taxon>Bradyrhizobium</taxon>
    </lineage>
</organism>
<evidence type="ECO:0000256" key="4">
    <source>
        <dbReference type="ARBA" id="ARBA00022692"/>
    </source>
</evidence>
<dbReference type="PANTHER" id="PTHR23513:SF11">
    <property type="entry name" value="STAPHYLOFERRIN A TRANSPORTER"/>
    <property type="match status" value="1"/>
</dbReference>